<comment type="subcellular location">
    <subcellularLocation>
        <location evidence="1">Cell inner membrane</location>
        <topology evidence="1">Multi-pass membrane protein</topology>
    </subcellularLocation>
</comment>
<organism evidence="10 11">
    <name type="scientific">Romboutsia hominis</name>
    <dbReference type="NCBI Taxonomy" id="1507512"/>
    <lineage>
        <taxon>Bacteria</taxon>
        <taxon>Bacillati</taxon>
        <taxon>Bacillota</taxon>
        <taxon>Clostridia</taxon>
        <taxon>Peptostreptococcales</taxon>
        <taxon>Peptostreptococcaceae</taxon>
        <taxon>Romboutsia</taxon>
    </lineage>
</organism>
<evidence type="ECO:0000256" key="6">
    <source>
        <dbReference type="ARBA" id="ARBA00022989"/>
    </source>
</evidence>
<evidence type="ECO:0000256" key="4">
    <source>
        <dbReference type="ARBA" id="ARBA00022519"/>
    </source>
</evidence>
<proteinExistence type="predicted"/>
<evidence type="ECO:0000313" key="11">
    <source>
        <dbReference type="Proteomes" id="UP000245695"/>
    </source>
</evidence>
<feature type="transmembrane region" description="Helical" evidence="8">
    <location>
        <begin position="37"/>
        <end position="58"/>
    </location>
</feature>
<evidence type="ECO:0000256" key="7">
    <source>
        <dbReference type="ARBA" id="ARBA00023136"/>
    </source>
</evidence>
<feature type="transmembrane region" description="Helical" evidence="8">
    <location>
        <begin position="349"/>
        <end position="373"/>
    </location>
</feature>
<protein>
    <submittedName>
        <fullName evidence="10">Transporter, major facilitator protein</fullName>
    </submittedName>
</protein>
<dbReference type="EMBL" id="LN650648">
    <property type="protein sequence ID" value="CEI73290.1"/>
    <property type="molecule type" value="Genomic_DNA"/>
</dbReference>
<dbReference type="PANTHER" id="PTHR23522">
    <property type="entry name" value="BLL5896 PROTEIN"/>
    <property type="match status" value="1"/>
</dbReference>
<feature type="transmembrane region" description="Helical" evidence="8">
    <location>
        <begin position="130"/>
        <end position="149"/>
    </location>
</feature>
<feature type="transmembrane region" description="Helical" evidence="8">
    <location>
        <begin position="89"/>
        <end position="109"/>
    </location>
</feature>
<evidence type="ECO:0000256" key="1">
    <source>
        <dbReference type="ARBA" id="ARBA00004429"/>
    </source>
</evidence>
<feature type="transmembrane region" description="Helical" evidence="8">
    <location>
        <begin position="235"/>
        <end position="252"/>
    </location>
</feature>
<evidence type="ECO:0000313" key="10">
    <source>
        <dbReference type="EMBL" id="CEI73290.1"/>
    </source>
</evidence>
<dbReference type="InterPro" id="IPR036259">
    <property type="entry name" value="MFS_trans_sf"/>
</dbReference>
<name>A0A2P2BSH0_9FIRM</name>
<dbReference type="InterPro" id="IPR024989">
    <property type="entry name" value="MFS_assoc_dom"/>
</dbReference>
<keyword evidence="4" id="KW-0997">Cell inner membrane</keyword>
<dbReference type="GO" id="GO:0005886">
    <property type="term" value="C:plasma membrane"/>
    <property type="evidence" value="ECO:0007669"/>
    <property type="project" value="UniProtKB-SubCell"/>
</dbReference>
<feature type="transmembrane region" description="Helical" evidence="8">
    <location>
        <begin position="5"/>
        <end position="25"/>
    </location>
</feature>
<feature type="transmembrane region" description="Helical" evidence="8">
    <location>
        <begin position="155"/>
        <end position="174"/>
    </location>
</feature>
<feature type="domain" description="Major facilitator superfamily associated" evidence="9">
    <location>
        <begin position="6"/>
        <end position="357"/>
    </location>
</feature>
<feature type="transmembrane region" description="Helical" evidence="8">
    <location>
        <begin position="321"/>
        <end position="343"/>
    </location>
</feature>
<evidence type="ECO:0000256" key="3">
    <source>
        <dbReference type="ARBA" id="ARBA00022475"/>
    </source>
</evidence>
<keyword evidence="7 8" id="KW-0472">Membrane</keyword>
<keyword evidence="5 8" id="KW-0812">Transmembrane</keyword>
<evidence type="ECO:0000259" key="9">
    <source>
        <dbReference type="Pfam" id="PF12832"/>
    </source>
</evidence>
<dbReference type="RefSeq" id="WP_166505637.1">
    <property type="nucleotide sequence ID" value="NZ_FJTZ01000012.1"/>
</dbReference>
<dbReference type="Proteomes" id="UP000245695">
    <property type="component" value="Chromosome 1"/>
</dbReference>
<gene>
    <name evidence="10" type="ORF">FRIFI_1759</name>
</gene>
<dbReference type="SUPFAM" id="SSF103473">
    <property type="entry name" value="MFS general substrate transporter"/>
    <property type="match status" value="1"/>
</dbReference>
<evidence type="ECO:0000256" key="8">
    <source>
        <dbReference type="SAM" id="Phobius"/>
    </source>
</evidence>
<reference evidence="10 11" key="1">
    <citation type="submission" date="2014-09" db="EMBL/GenBank/DDBJ databases">
        <authorList>
            <person name="Hornung B.V."/>
        </authorList>
    </citation>
    <scope>NUCLEOTIDE SEQUENCE [LARGE SCALE GENOMIC DNA]</scope>
    <source>
        <strain evidence="10 11">FRIFI</strain>
    </source>
</reference>
<keyword evidence="11" id="KW-1185">Reference proteome</keyword>
<dbReference type="AlphaFoldDB" id="A0A2P2BSH0"/>
<feature type="transmembrane region" description="Helical" evidence="8">
    <location>
        <begin position="67"/>
        <end position="83"/>
    </location>
</feature>
<sequence length="389" mass="43665">MSKFYIKYLCMFIGLGSFMTYLPVYLEKTLNFSPSQIGIIVSIPSIIGIALVPIWGIISDIIKKQKLILWINVLVAFLLGYLYSKTTSFIPIFIVAIFFEMFRNSLLPLADTITTSYCKEQNKNYGKVRVLGSIGYALSAFICGHIMNLTGNDLAFFYMFMFSMLLCLFITPYLNTPKEMESKEKLNLKVDIKKLFTNKQYVLILLASISIVALSDGVSAYQGIHLLNLGAGKELVGMLTVFMVAPELYFMVKTKDLLKKYGNTKMITVSAIALFIRWIIYTFTNNIALFILASASHGVAIAIMTITVFDFIGNVVEKKLYTTAMTIYTFCIGIGSSVIKLIYGNIIDLYGMKAIFICSIIISIISFGIIFAINKLEYKNINNTNIISE</sequence>
<dbReference type="KEGG" id="rhom:FRIFI_1759"/>
<evidence type="ECO:0000256" key="5">
    <source>
        <dbReference type="ARBA" id="ARBA00022692"/>
    </source>
</evidence>
<feature type="transmembrane region" description="Helical" evidence="8">
    <location>
        <begin position="195"/>
        <end position="215"/>
    </location>
</feature>
<accession>A0A2P2BSH0</accession>
<keyword evidence="3" id="KW-1003">Cell membrane</keyword>
<keyword evidence="6 8" id="KW-1133">Transmembrane helix</keyword>
<keyword evidence="2" id="KW-0813">Transport</keyword>
<evidence type="ECO:0000256" key="2">
    <source>
        <dbReference type="ARBA" id="ARBA00022448"/>
    </source>
</evidence>
<dbReference type="Gene3D" id="1.20.1250.20">
    <property type="entry name" value="MFS general substrate transporter like domains"/>
    <property type="match status" value="2"/>
</dbReference>
<dbReference type="Pfam" id="PF12832">
    <property type="entry name" value="MFS_1_like"/>
    <property type="match status" value="1"/>
</dbReference>
<dbReference type="PANTHER" id="PTHR23522:SF10">
    <property type="entry name" value="3-PHENYLPROPIONIC ACID TRANSPORTER-RELATED"/>
    <property type="match status" value="1"/>
</dbReference>